<protein>
    <submittedName>
        <fullName evidence="2">Uncharacterized protein</fullName>
    </submittedName>
</protein>
<dbReference type="EMBL" id="CDGJ01000052">
    <property type="protein sequence ID" value="CEJ07415.1"/>
    <property type="molecule type" value="Genomic_DNA"/>
</dbReference>
<reference evidence="3" key="1">
    <citation type="submission" date="2014-11" db="EMBL/GenBank/DDBJ databases">
        <authorList>
            <person name="Hornung B.V."/>
        </authorList>
    </citation>
    <scope>NUCLEOTIDE SEQUENCE</scope>
    <source>
        <strain evidence="3">INE</strain>
    </source>
</reference>
<evidence type="ECO:0000313" key="2">
    <source>
        <dbReference type="EMBL" id="CAA7599849.1"/>
    </source>
</evidence>
<name>A0A8S0W6H5_9FIRM</name>
<dbReference type="Proteomes" id="UP000836597">
    <property type="component" value="Chromosome"/>
</dbReference>
<sequence length="87" mass="9494">MRQRLFAAAELLAYDDLVGMSDFASVVMPLLRPSKLVDQGTGDGGKARGEVNSLRSWLSWIERLTTNQKVGGSNPSERTIWPRSSGG</sequence>
<accession>A0A8S0W6H5</accession>
<evidence type="ECO:0000256" key="1">
    <source>
        <dbReference type="SAM" id="MobiDB-lite"/>
    </source>
</evidence>
<dbReference type="Proteomes" id="UP001071230">
    <property type="component" value="Unassembled WGS sequence"/>
</dbReference>
<dbReference type="EMBL" id="LR746496">
    <property type="protein sequence ID" value="CAA7599849.1"/>
    <property type="molecule type" value="Genomic_DNA"/>
</dbReference>
<evidence type="ECO:0000313" key="4">
    <source>
        <dbReference type="Proteomes" id="UP001071230"/>
    </source>
</evidence>
<organism evidence="2">
    <name type="scientific">Acididesulfobacillus acetoxydans</name>
    <dbReference type="NCBI Taxonomy" id="1561005"/>
    <lineage>
        <taxon>Bacteria</taxon>
        <taxon>Bacillati</taxon>
        <taxon>Bacillota</taxon>
        <taxon>Clostridia</taxon>
        <taxon>Eubacteriales</taxon>
        <taxon>Peptococcaceae</taxon>
        <taxon>Acididesulfobacillus</taxon>
    </lineage>
</organism>
<dbReference type="AntiFam" id="ANF00010">
    <property type="entry name" value="tRNA translation"/>
</dbReference>
<reference evidence="2" key="2">
    <citation type="submission" date="2020-01" db="EMBL/GenBank/DDBJ databases">
        <authorList>
            <person name="Hornung B."/>
        </authorList>
    </citation>
    <scope>NUCLEOTIDE SEQUENCE</scope>
    <source>
        <strain evidence="2">PacBioINE</strain>
    </source>
</reference>
<keyword evidence="4" id="KW-1185">Reference proteome</keyword>
<dbReference type="AlphaFoldDB" id="A0A8S0W6H5"/>
<gene>
    <name evidence="2" type="ORF">DEACI_0479</name>
    <name evidence="3" type="ORF">DEACI_1878</name>
</gene>
<feature type="region of interest" description="Disordered" evidence="1">
    <location>
        <begin position="68"/>
        <end position="87"/>
    </location>
</feature>
<feature type="compositionally biased region" description="Polar residues" evidence="1">
    <location>
        <begin position="68"/>
        <end position="77"/>
    </location>
</feature>
<dbReference type="KEGG" id="aacx:DEACI_0479"/>
<proteinExistence type="predicted"/>
<evidence type="ECO:0000313" key="3">
    <source>
        <dbReference type="EMBL" id="CEJ07415.1"/>
    </source>
</evidence>